<evidence type="ECO:0000313" key="1">
    <source>
        <dbReference type="EMBL" id="OEF98273.1"/>
    </source>
</evidence>
<dbReference type="EMBL" id="MIJE01000001">
    <property type="protein sequence ID" value="OEF98273.1"/>
    <property type="molecule type" value="Genomic_DNA"/>
</dbReference>
<dbReference type="RefSeq" id="WP_069641765.1">
    <property type="nucleotide sequence ID" value="NZ_MIJE01000001.1"/>
</dbReference>
<name>A0A1E5G541_9FIRM</name>
<keyword evidence="2" id="KW-1185">Reference proteome</keyword>
<dbReference type="Proteomes" id="UP000094296">
    <property type="component" value="Unassembled WGS sequence"/>
</dbReference>
<accession>A0A1E5G541</accession>
<sequence>MVNNFLETLLTQWYVYQGYFVKNNVNFGKRSNGGYEGEIDVLAYDPINKKLVHIETSNDSKTWEKRVDIINKKFNAASFHYSSILPSVHFNSVDKIAIYSLNQSIDKKYLSNLDKNITVKSIPEVFKEISISLKDKSPRKEAVSETFPLLRAIQFTSNYGYGKS</sequence>
<dbReference type="OrthoDB" id="8479975at2"/>
<proteinExistence type="predicted"/>
<reference evidence="1 2" key="1">
    <citation type="submission" date="2016-09" db="EMBL/GenBank/DDBJ databases">
        <title>Draft genome sequence for the type strain of Desulfuribacillus alkaliarsenatis AHT28, an obligately anaerobic, sulfidogenic bacterium isolated from Russian soda lake sediments.</title>
        <authorList>
            <person name="Abin C.A."/>
            <person name="Hollibaugh J.T."/>
        </authorList>
    </citation>
    <scope>NUCLEOTIDE SEQUENCE [LARGE SCALE GENOMIC DNA]</scope>
    <source>
        <strain evidence="1 2">AHT28</strain>
    </source>
</reference>
<evidence type="ECO:0000313" key="2">
    <source>
        <dbReference type="Proteomes" id="UP000094296"/>
    </source>
</evidence>
<evidence type="ECO:0008006" key="3">
    <source>
        <dbReference type="Google" id="ProtNLM"/>
    </source>
</evidence>
<protein>
    <recommendedName>
        <fullName evidence="3">DUF4143 domain-containing protein</fullName>
    </recommendedName>
</protein>
<comment type="caution">
    <text evidence="1">The sequence shown here is derived from an EMBL/GenBank/DDBJ whole genome shotgun (WGS) entry which is preliminary data.</text>
</comment>
<organism evidence="1 2">
    <name type="scientific">Desulfuribacillus alkaliarsenatis</name>
    <dbReference type="NCBI Taxonomy" id="766136"/>
    <lineage>
        <taxon>Bacteria</taxon>
        <taxon>Bacillati</taxon>
        <taxon>Bacillota</taxon>
        <taxon>Desulfuribacillia</taxon>
        <taxon>Desulfuribacillales</taxon>
        <taxon>Desulfuribacillaceae</taxon>
        <taxon>Desulfuribacillus</taxon>
    </lineage>
</organism>
<dbReference type="AlphaFoldDB" id="A0A1E5G541"/>
<gene>
    <name evidence="1" type="ORF">BHF68_00900</name>
</gene>